<protein>
    <submittedName>
        <fullName evidence="3">Glycosyltransferase involved in cell wall biosynthesis</fullName>
    </submittedName>
</protein>
<feature type="domain" description="Glycosyl transferase family 1" evidence="1">
    <location>
        <begin position="190"/>
        <end position="353"/>
    </location>
</feature>
<dbReference type="CDD" id="cd03808">
    <property type="entry name" value="GT4_CapM-like"/>
    <property type="match status" value="1"/>
</dbReference>
<organism evidence="3 4">
    <name type="scientific">Epilithonimonas xixisoli</name>
    <dbReference type="NCBI Taxonomy" id="1476462"/>
    <lineage>
        <taxon>Bacteria</taxon>
        <taxon>Pseudomonadati</taxon>
        <taxon>Bacteroidota</taxon>
        <taxon>Flavobacteriia</taxon>
        <taxon>Flavobacteriales</taxon>
        <taxon>Weeksellaceae</taxon>
        <taxon>Chryseobacterium group</taxon>
        <taxon>Epilithonimonas</taxon>
    </lineage>
</organism>
<keyword evidence="4" id="KW-1185">Reference proteome</keyword>
<reference evidence="3 4" key="1">
    <citation type="submission" date="2019-03" db="EMBL/GenBank/DDBJ databases">
        <title>Genomic Encyclopedia of Type Strains, Phase III (KMG-III): the genomes of soil and plant-associated and newly described type strains.</title>
        <authorList>
            <person name="Whitman W."/>
        </authorList>
    </citation>
    <scope>NUCLEOTIDE SEQUENCE [LARGE SCALE GENOMIC DNA]</scope>
    <source>
        <strain evidence="3 4">CGMCC 1.12802</strain>
    </source>
</reference>
<evidence type="ECO:0000259" key="2">
    <source>
        <dbReference type="Pfam" id="PF13579"/>
    </source>
</evidence>
<dbReference type="Proteomes" id="UP000295313">
    <property type="component" value="Unassembled WGS sequence"/>
</dbReference>
<evidence type="ECO:0000313" key="4">
    <source>
        <dbReference type="Proteomes" id="UP000295313"/>
    </source>
</evidence>
<dbReference type="EMBL" id="SOEO01000002">
    <property type="protein sequence ID" value="TDX84083.1"/>
    <property type="molecule type" value="Genomic_DNA"/>
</dbReference>
<dbReference type="InterPro" id="IPR050194">
    <property type="entry name" value="Glycosyltransferase_grp1"/>
</dbReference>
<dbReference type="PANTHER" id="PTHR45947">
    <property type="entry name" value="SULFOQUINOVOSYL TRANSFERASE SQD2"/>
    <property type="match status" value="1"/>
</dbReference>
<proteinExistence type="predicted"/>
<gene>
    <name evidence="3" type="ORF">B0I22_1679</name>
</gene>
<evidence type="ECO:0000313" key="3">
    <source>
        <dbReference type="EMBL" id="TDX84083.1"/>
    </source>
</evidence>
<keyword evidence="3" id="KW-0808">Transferase</keyword>
<dbReference type="AlphaFoldDB" id="A0A4R8I5A8"/>
<dbReference type="Pfam" id="PF13579">
    <property type="entry name" value="Glyco_trans_4_4"/>
    <property type="match status" value="1"/>
</dbReference>
<accession>A0A4R8I5A8</accession>
<dbReference type="OrthoDB" id="9790710at2"/>
<dbReference type="SUPFAM" id="SSF53756">
    <property type="entry name" value="UDP-Glycosyltransferase/glycogen phosphorylase"/>
    <property type="match status" value="1"/>
</dbReference>
<name>A0A4R8I5A8_9FLAO</name>
<dbReference type="InterPro" id="IPR028098">
    <property type="entry name" value="Glyco_trans_4-like_N"/>
</dbReference>
<dbReference type="GO" id="GO:0016757">
    <property type="term" value="F:glycosyltransferase activity"/>
    <property type="evidence" value="ECO:0007669"/>
    <property type="project" value="InterPro"/>
</dbReference>
<dbReference type="RefSeq" id="WP_133944127.1">
    <property type="nucleotide sequence ID" value="NZ_SOEO01000002.1"/>
</dbReference>
<dbReference type="Pfam" id="PF00534">
    <property type="entry name" value="Glycos_transf_1"/>
    <property type="match status" value="1"/>
</dbReference>
<comment type="caution">
    <text evidence="3">The sequence shown here is derived from an EMBL/GenBank/DDBJ whole genome shotgun (WGS) entry which is preliminary data.</text>
</comment>
<dbReference type="InterPro" id="IPR001296">
    <property type="entry name" value="Glyco_trans_1"/>
</dbReference>
<evidence type="ECO:0000259" key="1">
    <source>
        <dbReference type="Pfam" id="PF00534"/>
    </source>
</evidence>
<dbReference type="Gene3D" id="3.40.50.2000">
    <property type="entry name" value="Glycogen Phosphorylase B"/>
    <property type="match status" value="2"/>
</dbReference>
<feature type="domain" description="Glycosyltransferase subfamily 4-like N-terminal" evidence="2">
    <location>
        <begin position="29"/>
        <end position="170"/>
    </location>
</feature>
<dbReference type="PANTHER" id="PTHR45947:SF3">
    <property type="entry name" value="SULFOQUINOVOSYL TRANSFERASE SQD2"/>
    <property type="match status" value="1"/>
</dbReference>
<sequence length="392" mass="44007">MAKLFRITTVPISVEKLLGRQLSFMNQYFEVTAISADREYLERVGAELGIKTHPIEMTRKITPLQDLRSLWEMYRYIKKEKPEIVHTHTPKAGLIGMMAAKLAGVKIRLHTVAGLPLMEASGSKRKVLNAVEKFTYSCATHVYPNSQGLYDFILNEKLGKPNKLKVIGNGSTNGIDTSHFDPALFSSESKQQLRKNLGFSKEDFVFVFVGRLVKDKGINELISAFKTLQSSNAPILKLLLVGPLEQDLDPLSPEVLSEIETNPNIKSVGFQKDVRPYFAVSDALAFPSYREGFPNVVLQALALGIPAIVSDINGCNEIITHNENGLIVPVKDAESLQKAMNDLMNQEFYQQLRSASRPSVMKYRQELIWELLKENYKSLLNSQGFELNSNKN</sequence>